<evidence type="ECO:0000256" key="2">
    <source>
        <dbReference type="SAM" id="SignalP"/>
    </source>
</evidence>
<dbReference type="RefSeq" id="WP_201658029.1">
    <property type="nucleotide sequence ID" value="NZ_JAEQNC010000006.1"/>
</dbReference>
<proteinExistence type="predicted"/>
<protein>
    <submittedName>
        <fullName evidence="3">Uncharacterized protein</fullName>
    </submittedName>
</protein>
<feature type="signal peptide" evidence="2">
    <location>
        <begin position="1"/>
        <end position="21"/>
    </location>
</feature>
<comment type="caution">
    <text evidence="3">The sequence shown here is derived from an EMBL/GenBank/DDBJ whole genome shotgun (WGS) entry which is preliminary data.</text>
</comment>
<gene>
    <name evidence="3" type="ORF">JJB09_11925</name>
</gene>
<keyword evidence="2" id="KW-0732">Signal</keyword>
<accession>A0A936YR77</accession>
<evidence type="ECO:0000313" key="4">
    <source>
        <dbReference type="Proteomes" id="UP000633219"/>
    </source>
</evidence>
<feature type="chain" id="PRO_5037947584" evidence="2">
    <location>
        <begin position="22"/>
        <end position="178"/>
    </location>
</feature>
<feature type="compositionally biased region" description="Basic and acidic residues" evidence="1">
    <location>
        <begin position="139"/>
        <end position="148"/>
    </location>
</feature>
<feature type="region of interest" description="Disordered" evidence="1">
    <location>
        <begin position="139"/>
        <end position="178"/>
    </location>
</feature>
<dbReference type="EMBL" id="JAEQNC010000006">
    <property type="protein sequence ID" value="MBL0372739.1"/>
    <property type="molecule type" value="Genomic_DNA"/>
</dbReference>
<name>A0A936YR77_9HYPH</name>
<keyword evidence="4" id="KW-1185">Reference proteome</keyword>
<evidence type="ECO:0000256" key="1">
    <source>
        <dbReference type="SAM" id="MobiDB-lite"/>
    </source>
</evidence>
<organism evidence="3 4">
    <name type="scientific">Rhizobium setariae</name>
    <dbReference type="NCBI Taxonomy" id="2801340"/>
    <lineage>
        <taxon>Bacteria</taxon>
        <taxon>Pseudomonadati</taxon>
        <taxon>Pseudomonadota</taxon>
        <taxon>Alphaproteobacteria</taxon>
        <taxon>Hyphomicrobiales</taxon>
        <taxon>Rhizobiaceae</taxon>
        <taxon>Rhizobium/Agrobacterium group</taxon>
        <taxon>Rhizobium</taxon>
    </lineage>
</organism>
<reference evidence="3" key="1">
    <citation type="submission" date="2021-01" db="EMBL/GenBank/DDBJ databases">
        <title>Rhizobium sp. strain KVB221 16S ribosomal RNA gene Genome sequencing and assembly.</title>
        <authorList>
            <person name="Kang M."/>
        </authorList>
    </citation>
    <scope>NUCLEOTIDE SEQUENCE</scope>
    <source>
        <strain evidence="3">KVB221</strain>
    </source>
</reference>
<dbReference type="Proteomes" id="UP000633219">
    <property type="component" value="Unassembled WGS sequence"/>
</dbReference>
<dbReference type="AlphaFoldDB" id="A0A936YR77"/>
<sequence>MRLKLIAVTLVAVATASAALADPVGKFKVQGTNPDDSGDYTGTVSVTRTGETYKVVWTVGETETIGIGLGGHTVGSSYRLGPASPQDNVISIAYNSGEGAGIALYTEDADGVWHGVWALEGEEKSATETWTSTVPKTITKKEPERQEPEAMLLKVETPDVKATRSLSAPLPVQSSPNQ</sequence>
<evidence type="ECO:0000313" key="3">
    <source>
        <dbReference type="EMBL" id="MBL0372739.1"/>
    </source>
</evidence>